<reference evidence="1" key="1">
    <citation type="journal article" date="2023" name="ISME J.">
        <title>Emergence of putative energy parasites within Clostridia revealed by genome analysis of a novel endosymbiotic clade.</title>
        <authorList>
            <person name="Takahashi K."/>
            <person name="Kuwahara H."/>
            <person name="Horikawa Y."/>
            <person name="Izawa K."/>
            <person name="Kato D."/>
            <person name="Inagaki T."/>
            <person name="Yuki M."/>
            <person name="Ohkuma M."/>
            <person name="Hongoh Y."/>
        </authorList>
    </citation>
    <scope>NUCLEOTIDE SEQUENCE</scope>
    <source>
        <strain evidence="1">RsTa-C01</strain>
    </source>
</reference>
<accession>A0AA48KZD9</accession>
<organism evidence="1">
    <name type="scientific">Candidatus Paraimprobicoccus trichonymphae</name>
    <dbReference type="NCBI Taxonomy" id="3033793"/>
    <lineage>
        <taxon>Bacteria</taxon>
        <taxon>Bacillati</taxon>
        <taxon>Bacillota</taxon>
        <taxon>Clostridia</taxon>
        <taxon>Candidatus Paraimprobicoccus</taxon>
    </lineage>
</organism>
<dbReference type="Proteomes" id="UP001335720">
    <property type="component" value="Chromosome"/>
</dbReference>
<dbReference type="AlphaFoldDB" id="A0AA48KZD9"/>
<dbReference type="KEGG" id="ptrh:RsTaC01_0686"/>
<protein>
    <submittedName>
        <fullName evidence="1">Uncharacterized protein</fullName>
    </submittedName>
</protein>
<name>A0AA48KZD9_9FIRM</name>
<evidence type="ECO:0000313" key="1">
    <source>
        <dbReference type="EMBL" id="BED92802.1"/>
    </source>
</evidence>
<gene>
    <name evidence="1" type="ORF">RsTaC01_0686</name>
</gene>
<proteinExistence type="predicted"/>
<sequence>MFAIKIDIIDYKNIKRIKFSELKLGKNIQGDEIIKKLLRTLYKCKFCQHIIHKKLNANTRLLKNGVLKDLPWDKQIEGTIFAQILTVLYNLTGIAGNVAGAIGRDFLF</sequence>
<dbReference type="EMBL" id="AP027925">
    <property type="protein sequence ID" value="BED92802.1"/>
    <property type="molecule type" value="Genomic_DNA"/>
</dbReference>